<feature type="binding site" evidence="7">
    <location>
        <position position="378"/>
    </location>
    <ligand>
        <name>meso-2,6-diaminopimelate</name>
        <dbReference type="ChEBI" id="CHEBI:57791"/>
    </ligand>
</feature>
<comment type="PTM">
    <text evidence="7">Carboxylation is probably crucial for Mg(2+) binding and, consequently, for the gamma-phosphate positioning of ATP.</text>
</comment>
<feature type="binding site" evidence="7">
    <location>
        <position position="455"/>
    </location>
    <ligand>
        <name>meso-2,6-diaminopimelate</name>
        <dbReference type="ChEBI" id="CHEBI:57791"/>
    </ligand>
</feature>
<dbReference type="HAMAP" id="MF_00208">
    <property type="entry name" value="MurE"/>
    <property type="match status" value="1"/>
</dbReference>
<feature type="binding site" evidence="7">
    <location>
        <begin position="112"/>
        <end position="118"/>
    </location>
    <ligand>
        <name>ATP</name>
        <dbReference type="ChEBI" id="CHEBI:30616"/>
    </ligand>
</feature>
<protein>
    <recommendedName>
        <fullName evidence="7">UDP-N-acetylmuramoyl-L-alanyl-D-glutamate--2,6-diaminopimelate ligase</fullName>
        <ecNumber evidence="7">6.3.2.13</ecNumber>
    </recommendedName>
    <alternativeName>
        <fullName evidence="7">Meso-A2pm-adding enzyme</fullName>
    </alternativeName>
    <alternativeName>
        <fullName evidence="7">Meso-diaminopimelate-adding enzyme</fullName>
    </alternativeName>
    <alternativeName>
        <fullName evidence="7">UDP-MurNAc-L-Ala-D-Glu:meso-diaminopimelate ligase</fullName>
    </alternativeName>
    <alternativeName>
        <fullName evidence="7">UDP-MurNAc-tripeptide synthetase</fullName>
    </alternativeName>
    <alternativeName>
        <fullName evidence="7">UDP-N-acetylmuramyl-tripeptide synthetase</fullName>
    </alternativeName>
</protein>
<dbReference type="EC" id="6.3.2.13" evidence="7"/>
<comment type="subcellular location">
    <subcellularLocation>
        <location evidence="7 8">Cytoplasm</location>
    </subcellularLocation>
</comment>
<sequence length="488" mass="53240">MKTLKDILYKVSLTSTTGDMEVEVKDIVFDSRKVGEGSVFVAVAGTQVDGHEFIAQAIQKGAKSIVCEALPGELNKEITFVQVVDSAKALGVMASNYYGNPSSKLKVVAVTGTNGKTTCVTLLHKLFMELGYVTGMLSTVENKINDAIIPSTHTTPDSVAINQLMAGMVEKGCTHCFMEASSHAIVQERMAGLTLAGAVFTNISHDHLDYHGTFDDYIKAKKKLFDELPKDAFALVNADDKRGMVMMQNTKANKHTYGLKYPTDFKAKVISNTLQGLELDINGKQAWFRLIGEFNAYNITSVLGSAVLLGEEEDEVLMQLSKIKGANGRFDQLVVEGITAIVDYAHTPDALENVLKTIQGVRTGGEKVITVVGCGGNRDKAKRPVMAKIATEMSEKVVLTSDNPRDEEPMDILKDMEAGVNPVAFKKTLVIADRREAIKTACVMAEKGDIILIAGKGHETYQEIKGVKHPFDDFQTVKELMQLIHTNK</sequence>
<dbReference type="InterPro" id="IPR036565">
    <property type="entry name" value="Mur-like_cat_sf"/>
</dbReference>
<dbReference type="Pfam" id="PF01225">
    <property type="entry name" value="Mur_ligase"/>
    <property type="match status" value="1"/>
</dbReference>
<feature type="binding site" evidence="7">
    <location>
        <position position="187"/>
    </location>
    <ligand>
        <name>UDP-N-acetyl-alpha-D-muramoyl-L-alanyl-D-glutamate</name>
        <dbReference type="ChEBI" id="CHEBI:83900"/>
    </ligand>
</feature>
<dbReference type="Pfam" id="PF08245">
    <property type="entry name" value="Mur_ligase_M"/>
    <property type="match status" value="1"/>
</dbReference>
<feature type="binding site" evidence="7">
    <location>
        <position position="459"/>
    </location>
    <ligand>
        <name>meso-2,6-diaminopimelate</name>
        <dbReference type="ChEBI" id="CHEBI:57791"/>
    </ligand>
</feature>
<evidence type="ECO:0000313" key="13">
    <source>
        <dbReference type="Proteomes" id="UP000647133"/>
    </source>
</evidence>
<dbReference type="Proteomes" id="UP000647133">
    <property type="component" value="Unassembled WGS sequence"/>
</dbReference>
<feature type="binding site" evidence="7">
    <location>
        <begin position="154"/>
        <end position="155"/>
    </location>
    <ligand>
        <name>UDP-N-acetyl-alpha-D-muramoyl-L-alanyl-D-glutamate</name>
        <dbReference type="ChEBI" id="CHEBI:83900"/>
    </ligand>
</feature>
<evidence type="ECO:0000256" key="4">
    <source>
        <dbReference type="ARBA" id="ARBA00022984"/>
    </source>
</evidence>
<dbReference type="InterPro" id="IPR036615">
    <property type="entry name" value="Mur_ligase_C_dom_sf"/>
</dbReference>
<dbReference type="InterPro" id="IPR004101">
    <property type="entry name" value="Mur_ligase_C"/>
</dbReference>
<evidence type="ECO:0000256" key="3">
    <source>
        <dbReference type="ARBA" id="ARBA00022960"/>
    </source>
</evidence>
<keyword evidence="7" id="KW-0067">ATP-binding</keyword>
<comment type="function">
    <text evidence="7">Catalyzes the addition of meso-diaminopimelic acid to the nucleotide precursor UDP-N-acetylmuramoyl-L-alanyl-D-glutamate (UMAG) in the biosynthesis of bacterial cell-wall peptidoglycan.</text>
</comment>
<dbReference type="InterPro" id="IPR005761">
    <property type="entry name" value="UDP-N-AcMur-Glu-dNH2Pim_ligase"/>
</dbReference>
<feature type="domain" description="Mur ligase C-terminal" evidence="10">
    <location>
        <begin position="328"/>
        <end position="457"/>
    </location>
</feature>
<accession>A0ABR9ARF3</accession>
<keyword evidence="3 7" id="KW-0133">Cell shape</keyword>
<evidence type="ECO:0000259" key="11">
    <source>
        <dbReference type="Pfam" id="PF08245"/>
    </source>
</evidence>
<dbReference type="Gene3D" id="3.40.1390.10">
    <property type="entry name" value="MurE/MurF, N-terminal domain"/>
    <property type="match status" value="1"/>
</dbReference>
<keyword evidence="7 12" id="KW-0436">Ligase</keyword>
<evidence type="ECO:0000313" key="12">
    <source>
        <dbReference type="EMBL" id="MBD8490204.1"/>
    </source>
</evidence>
<name>A0ABR9ARF3_9BACT</name>
<organism evidence="12 13">
    <name type="scientific">Echinicola arenosa</name>
    <dbReference type="NCBI Taxonomy" id="2774144"/>
    <lineage>
        <taxon>Bacteria</taxon>
        <taxon>Pseudomonadati</taxon>
        <taxon>Bacteroidota</taxon>
        <taxon>Cytophagia</taxon>
        <taxon>Cytophagales</taxon>
        <taxon>Cyclobacteriaceae</taxon>
        <taxon>Echinicola</taxon>
    </lineage>
</organism>
<comment type="similarity">
    <text evidence="1 7">Belongs to the MurCDEF family. MurE subfamily.</text>
</comment>
<dbReference type="NCBIfam" id="TIGR01085">
    <property type="entry name" value="murE"/>
    <property type="match status" value="1"/>
</dbReference>
<comment type="catalytic activity">
    <reaction evidence="7">
        <text>UDP-N-acetyl-alpha-D-muramoyl-L-alanyl-D-glutamate + meso-2,6-diaminopimelate + ATP = UDP-N-acetyl-alpha-D-muramoyl-L-alanyl-gamma-D-glutamyl-meso-2,6-diaminopimelate + ADP + phosphate + H(+)</text>
        <dbReference type="Rhea" id="RHEA:23676"/>
        <dbReference type="ChEBI" id="CHEBI:15378"/>
        <dbReference type="ChEBI" id="CHEBI:30616"/>
        <dbReference type="ChEBI" id="CHEBI:43474"/>
        <dbReference type="ChEBI" id="CHEBI:57791"/>
        <dbReference type="ChEBI" id="CHEBI:83900"/>
        <dbReference type="ChEBI" id="CHEBI:83905"/>
        <dbReference type="ChEBI" id="CHEBI:456216"/>
        <dbReference type="EC" id="6.3.2.13"/>
    </reaction>
</comment>
<feature type="binding site" evidence="7">
    <location>
        <position position="189"/>
    </location>
    <ligand>
        <name>UDP-N-acetyl-alpha-D-muramoyl-L-alanyl-D-glutamate</name>
        <dbReference type="ChEBI" id="CHEBI:83900"/>
    </ligand>
</feature>
<reference evidence="12 13" key="1">
    <citation type="submission" date="2020-09" db="EMBL/GenBank/DDBJ databases">
        <title>Echinicola sp. CAU 1574 isolated from sand of Sido Beach.</title>
        <authorList>
            <person name="Kim W."/>
        </authorList>
    </citation>
    <scope>NUCLEOTIDE SEQUENCE [LARGE SCALE GENOMIC DNA]</scope>
    <source>
        <strain evidence="12 13">CAU 1574</strain>
    </source>
</reference>
<feature type="domain" description="Mur ligase N-terminal catalytic" evidence="9">
    <location>
        <begin position="26"/>
        <end position="98"/>
    </location>
</feature>
<dbReference type="Gene3D" id="3.40.1190.10">
    <property type="entry name" value="Mur-like, catalytic domain"/>
    <property type="match status" value="1"/>
</dbReference>
<dbReference type="PANTHER" id="PTHR23135:SF4">
    <property type="entry name" value="UDP-N-ACETYLMURAMOYL-L-ALANYL-D-GLUTAMATE--2,6-DIAMINOPIMELATE LIGASE MURE HOMOLOG, CHLOROPLASTIC"/>
    <property type="match status" value="1"/>
</dbReference>
<gene>
    <name evidence="7" type="primary">murE</name>
    <name evidence="12" type="ORF">IFO69_15725</name>
</gene>
<evidence type="ECO:0000256" key="8">
    <source>
        <dbReference type="RuleBase" id="RU004135"/>
    </source>
</evidence>
<comment type="pathway">
    <text evidence="7 8">Cell wall biogenesis; peptidoglycan biosynthesis.</text>
</comment>
<keyword evidence="7" id="KW-0547">Nucleotide-binding</keyword>
<dbReference type="Gene3D" id="3.90.190.20">
    <property type="entry name" value="Mur ligase, C-terminal domain"/>
    <property type="match status" value="1"/>
</dbReference>
<evidence type="ECO:0000256" key="6">
    <source>
        <dbReference type="ARBA" id="ARBA00023316"/>
    </source>
</evidence>
<comment type="caution">
    <text evidence="12">The sequence shown here is derived from an EMBL/GenBank/DDBJ whole genome shotgun (WGS) entry which is preliminary data.</text>
</comment>
<proteinExistence type="inferred from homology"/>
<dbReference type="InterPro" id="IPR013221">
    <property type="entry name" value="Mur_ligase_cen"/>
</dbReference>
<evidence type="ECO:0000259" key="10">
    <source>
        <dbReference type="Pfam" id="PF02875"/>
    </source>
</evidence>
<comment type="cofactor">
    <cofactor evidence="7">
        <name>Mg(2+)</name>
        <dbReference type="ChEBI" id="CHEBI:18420"/>
    </cofactor>
</comment>
<evidence type="ECO:0000256" key="7">
    <source>
        <dbReference type="HAMAP-Rule" id="MF_00208"/>
    </source>
</evidence>
<evidence type="ECO:0000256" key="2">
    <source>
        <dbReference type="ARBA" id="ARBA00022618"/>
    </source>
</evidence>
<feature type="binding site" evidence="7">
    <location>
        <position position="181"/>
    </location>
    <ligand>
        <name>UDP-N-acetyl-alpha-D-muramoyl-L-alanyl-D-glutamate</name>
        <dbReference type="ChEBI" id="CHEBI:83900"/>
    </ligand>
</feature>
<dbReference type="GO" id="GO:0008765">
    <property type="term" value="F:UDP-N-acetylmuramoylalanyl-D-glutamate-2,6-diaminopimelate ligase activity"/>
    <property type="evidence" value="ECO:0007669"/>
    <property type="project" value="UniProtKB-EC"/>
</dbReference>
<feature type="domain" description="Mur ligase central" evidence="11">
    <location>
        <begin position="110"/>
        <end position="304"/>
    </location>
</feature>
<keyword evidence="4 7" id="KW-0573">Peptidoglycan synthesis</keyword>
<keyword evidence="2 7" id="KW-0132">Cell division</keyword>
<evidence type="ECO:0000256" key="1">
    <source>
        <dbReference type="ARBA" id="ARBA00005898"/>
    </source>
</evidence>
<dbReference type="SUPFAM" id="SSF63418">
    <property type="entry name" value="MurE/MurF N-terminal domain"/>
    <property type="match status" value="1"/>
</dbReference>
<evidence type="ECO:0000259" key="9">
    <source>
        <dbReference type="Pfam" id="PF01225"/>
    </source>
</evidence>
<keyword evidence="5 7" id="KW-0131">Cell cycle</keyword>
<keyword evidence="7" id="KW-0963">Cytoplasm</keyword>
<feature type="modified residue" description="N6-carboxylysine" evidence="7">
    <location>
        <position position="221"/>
    </location>
</feature>
<keyword evidence="13" id="KW-1185">Reference proteome</keyword>
<dbReference type="InterPro" id="IPR000713">
    <property type="entry name" value="Mur_ligase_N"/>
</dbReference>
<dbReference type="EMBL" id="JACYTQ010000006">
    <property type="protein sequence ID" value="MBD8490204.1"/>
    <property type="molecule type" value="Genomic_DNA"/>
</dbReference>
<comment type="caution">
    <text evidence="7">Lacks conserved residue(s) required for the propagation of feature annotation.</text>
</comment>
<dbReference type="SUPFAM" id="SSF53623">
    <property type="entry name" value="MurD-like peptide ligases, catalytic domain"/>
    <property type="match status" value="1"/>
</dbReference>
<keyword evidence="6 7" id="KW-0961">Cell wall biogenesis/degradation</keyword>
<feature type="short sequence motif" description="Meso-diaminopimelate recognition motif" evidence="7">
    <location>
        <begin position="402"/>
        <end position="405"/>
    </location>
</feature>
<dbReference type="Pfam" id="PF02875">
    <property type="entry name" value="Mur_ligase_C"/>
    <property type="match status" value="1"/>
</dbReference>
<dbReference type="SUPFAM" id="SSF53244">
    <property type="entry name" value="MurD-like peptide ligases, peptide-binding domain"/>
    <property type="match status" value="1"/>
</dbReference>
<feature type="binding site" evidence="7">
    <location>
        <position position="31"/>
    </location>
    <ligand>
        <name>UDP-N-acetyl-alpha-D-muramoyl-L-alanyl-D-glutamate</name>
        <dbReference type="ChEBI" id="CHEBI:83900"/>
    </ligand>
</feature>
<dbReference type="PANTHER" id="PTHR23135">
    <property type="entry name" value="MUR LIGASE FAMILY MEMBER"/>
    <property type="match status" value="1"/>
</dbReference>
<keyword evidence="7" id="KW-0460">Magnesium</keyword>
<dbReference type="InterPro" id="IPR035911">
    <property type="entry name" value="MurE/MurF_N"/>
</dbReference>
<feature type="binding site" evidence="7">
    <location>
        <begin position="402"/>
        <end position="405"/>
    </location>
    <ligand>
        <name>meso-2,6-diaminopimelate</name>
        <dbReference type="ChEBI" id="CHEBI:57791"/>
    </ligand>
</feature>
<evidence type="ECO:0000256" key="5">
    <source>
        <dbReference type="ARBA" id="ARBA00023306"/>
    </source>
</evidence>
<dbReference type="RefSeq" id="WP_192011092.1">
    <property type="nucleotide sequence ID" value="NZ_JACYTQ010000006.1"/>
</dbReference>
<dbReference type="NCBIfam" id="NF001126">
    <property type="entry name" value="PRK00139.1-4"/>
    <property type="match status" value="1"/>
</dbReference>